<gene>
    <name evidence="3" type="ORF">METZ01_LOCUS286523</name>
</gene>
<dbReference type="GO" id="GO:0006099">
    <property type="term" value="P:tricarboxylic acid cycle"/>
    <property type="evidence" value="ECO:0007669"/>
    <property type="project" value="TreeGrafter"/>
</dbReference>
<dbReference type="InterPro" id="IPR016102">
    <property type="entry name" value="Succinyl-CoA_synth-like"/>
</dbReference>
<evidence type="ECO:0000259" key="2">
    <source>
        <dbReference type="Pfam" id="PF00549"/>
    </source>
</evidence>
<dbReference type="GO" id="GO:0004775">
    <property type="term" value="F:succinate-CoA ligase (ADP-forming) activity"/>
    <property type="evidence" value="ECO:0007669"/>
    <property type="project" value="TreeGrafter"/>
</dbReference>
<dbReference type="AlphaFoldDB" id="A0A382LAJ6"/>
<name>A0A382LAJ6_9ZZZZ</name>
<keyword evidence="1" id="KW-0547">Nucleotide-binding</keyword>
<proteinExistence type="predicted"/>
<evidence type="ECO:0000313" key="3">
    <source>
        <dbReference type="EMBL" id="SVC33669.1"/>
    </source>
</evidence>
<dbReference type="InterPro" id="IPR005811">
    <property type="entry name" value="SUCC_ACL_C"/>
</dbReference>
<reference evidence="3" key="1">
    <citation type="submission" date="2018-05" db="EMBL/GenBank/DDBJ databases">
        <authorList>
            <person name="Lanie J.A."/>
            <person name="Ng W.-L."/>
            <person name="Kazmierczak K.M."/>
            <person name="Andrzejewski T.M."/>
            <person name="Davidsen T.M."/>
            <person name="Wayne K.J."/>
            <person name="Tettelin H."/>
            <person name="Glass J.I."/>
            <person name="Rusch D."/>
            <person name="Podicherti R."/>
            <person name="Tsui H.-C.T."/>
            <person name="Winkler M.E."/>
        </authorList>
    </citation>
    <scope>NUCLEOTIDE SEQUENCE</scope>
</reference>
<organism evidence="3">
    <name type="scientific">marine metagenome</name>
    <dbReference type="NCBI Taxonomy" id="408172"/>
    <lineage>
        <taxon>unclassified sequences</taxon>
        <taxon>metagenomes</taxon>
        <taxon>ecological metagenomes</taxon>
    </lineage>
</organism>
<protein>
    <recommendedName>
        <fullName evidence="2">ATP-citrate synthase/succinyl-CoA ligase C-terminal domain-containing protein</fullName>
    </recommendedName>
</protein>
<dbReference type="PANTHER" id="PTHR11815">
    <property type="entry name" value="SUCCINYL-COA SYNTHETASE BETA CHAIN"/>
    <property type="match status" value="1"/>
</dbReference>
<dbReference type="FunFam" id="3.40.50.261:FF:000001">
    <property type="entry name" value="Succinate--CoA ligase [ADP-forming] subunit beta"/>
    <property type="match status" value="1"/>
</dbReference>
<dbReference type="GO" id="GO:0005829">
    <property type="term" value="C:cytosol"/>
    <property type="evidence" value="ECO:0007669"/>
    <property type="project" value="TreeGrafter"/>
</dbReference>
<dbReference type="SUPFAM" id="SSF52210">
    <property type="entry name" value="Succinyl-CoA synthetase domains"/>
    <property type="match status" value="1"/>
</dbReference>
<dbReference type="PROSITE" id="PS01217">
    <property type="entry name" value="SUCCINYL_COA_LIG_3"/>
    <property type="match status" value="1"/>
</dbReference>
<dbReference type="PANTHER" id="PTHR11815:SF10">
    <property type="entry name" value="SUCCINATE--COA LIGASE [GDP-FORMING] SUBUNIT BETA, MITOCHONDRIAL"/>
    <property type="match status" value="1"/>
</dbReference>
<feature type="domain" description="ATP-citrate synthase/succinyl-CoA ligase C-terminal" evidence="2">
    <location>
        <begin position="43"/>
        <end position="162"/>
    </location>
</feature>
<evidence type="ECO:0000256" key="1">
    <source>
        <dbReference type="ARBA" id="ARBA00022741"/>
    </source>
</evidence>
<dbReference type="Gene3D" id="3.40.50.261">
    <property type="entry name" value="Succinyl-CoA synthetase domains"/>
    <property type="match status" value="1"/>
</dbReference>
<dbReference type="Pfam" id="PF00549">
    <property type="entry name" value="Ligase_CoA"/>
    <property type="match status" value="1"/>
</dbReference>
<dbReference type="EMBL" id="UINC01085794">
    <property type="protein sequence ID" value="SVC33669.1"/>
    <property type="molecule type" value="Genomic_DNA"/>
</dbReference>
<sequence length="169" mass="17903">SNALFRQGELLKYRDTSQEEPLEVRASENDLSYVALEGDIACMVNGAGLAMATMDVIKLHGGEPANFLDVGGGATPERVKTAFDIIMENPNVKGILVNIFGGIVRCDVIAEGIIAALGKSDINVPIVVRLEGTNVDLGKKLLNESGLKVIPADNLTDAALKIVESVKDV</sequence>
<dbReference type="GO" id="GO:0042709">
    <property type="term" value="C:succinate-CoA ligase complex"/>
    <property type="evidence" value="ECO:0007669"/>
    <property type="project" value="TreeGrafter"/>
</dbReference>
<accession>A0A382LAJ6</accession>
<dbReference type="GO" id="GO:0000166">
    <property type="term" value="F:nucleotide binding"/>
    <property type="evidence" value="ECO:0007669"/>
    <property type="project" value="UniProtKB-KW"/>
</dbReference>
<dbReference type="InterPro" id="IPR017866">
    <property type="entry name" value="Succ-CoA_synthase_bsu_CS"/>
</dbReference>
<feature type="non-terminal residue" evidence="3">
    <location>
        <position position="1"/>
    </location>
</feature>
<dbReference type="GO" id="GO:0006104">
    <property type="term" value="P:succinyl-CoA metabolic process"/>
    <property type="evidence" value="ECO:0007669"/>
    <property type="project" value="TreeGrafter"/>
</dbReference>